<comment type="caution">
    <text evidence="1">The sequence shown here is derived from an EMBL/GenBank/DDBJ whole genome shotgun (WGS) entry which is preliminary data.</text>
</comment>
<gene>
    <name evidence="1" type="ORF">GC101_05285</name>
</gene>
<dbReference type="PANTHER" id="PTHR34580">
    <property type="match status" value="1"/>
</dbReference>
<protein>
    <submittedName>
        <fullName evidence="1">WYL domain-containing protein</fullName>
    </submittedName>
</protein>
<keyword evidence="2" id="KW-1185">Reference proteome</keyword>
<dbReference type="Proteomes" id="UP000596857">
    <property type="component" value="Unassembled WGS sequence"/>
</dbReference>
<evidence type="ECO:0000313" key="2">
    <source>
        <dbReference type="Proteomes" id="UP000596857"/>
    </source>
</evidence>
<dbReference type="EMBL" id="WHOB01000018">
    <property type="protein sequence ID" value="NOU78290.1"/>
    <property type="molecule type" value="Genomic_DNA"/>
</dbReference>
<dbReference type="PANTHER" id="PTHR34580:SF3">
    <property type="entry name" value="PROTEIN PAFB"/>
    <property type="match status" value="1"/>
</dbReference>
<reference evidence="1 2" key="1">
    <citation type="submission" date="2019-10" db="EMBL/GenBank/DDBJ databases">
        <title>Description of Paenibacillus terricola sp. nov.</title>
        <authorList>
            <person name="Carlier A."/>
            <person name="Qi S."/>
        </authorList>
    </citation>
    <scope>NUCLEOTIDE SEQUENCE [LARGE SCALE GENOMIC DNA]</scope>
    <source>
        <strain evidence="1 2">LMG 31459</strain>
    </source>
</reference>
<evidence type="ECO:0000313" key="1">
    <source>
        <dbReference type="EMBL" id="NOU78290.1"/>
    </source>
</evidence>
<dbReference type="InterPro" id="IPR051534">
    <property type="entry name" value="CBASS_pafABC_assoc_protein"/>
</dbReference>
<organism evidence="1 2">
    <name type="scientific">Paenibacillus phytohabitans</name>
    <dbReference type="NCBI Taxonomy" id="2654978"/>
    <lineage>
        <taxon>Bacteria</taxon>
        <taxon>Bacillati</taxon>
        <taxon>Bacillota</taxon>
        <taxon>Bacilli</taxon>
        <taxon>Bacillales</taxon>
        <taxon>Paenibacillaceae</taxon>
        <taxon>Paenibacillus</taxon>
    </lineage>
</organism>
<name>A0ABX1YEH7_9BACL</name>
<proteinExistence type="predicted"/>
<sequence>MSARLHASCMDARAASLPCCGGSSSDAILKSDRKERSRMSHIHRIQWFDQQIRNACYPNSNILAEQFEISRRQAQRDIEYMAESLRAPLRYVASQRGYMYEDNSFVLPHLYITDEEQQVLKYLAYRYSHYDYENGQTIRRVGGLLERFTDQPLQAGEFKLPVFEVNARRLQVIGLLEQAIQARRVVHILCRKQPDHPRELYLCPMKLSRRLEEDYVLAAIEGNSRTEFFNLTEILQLKLTDRYFAADDEFSAAPPEQNRQLKPFTARIRLSGMPADSSWGGYTIRSADGEVYEIEFFDTEAFVGQLFSSEWTEILSPKWLKEKVRIRCQNVLNLLNEQESRSDH</sequence>
<accession>A0ABX1YEH7</accession>